<dbReference type="EMBL" id="JABWMJ010000001">
    <property type="protein sequence ID" value="NUZ04635.1"/>
    <property type="molecule type" value="Genomic_DNA"/>
</dbReference>
<gene>
    <name evidence="3" type="ORF">HQN59_02565</name>
</gene>
<name>A0A7Y6NK44_9BURK</name>
<feature type="domain" description="DUF4178" evidence="2">
    <location>
        <begin position="305"/>
        <end position="428"/>
    </location>
</feature>
<keyword evidence="4" id="KW-1185">Reference proteome</keyword>
<evidence type="ECO:0000256" key="1">
    <source>
        <dbReference type="SAM" id="Phobius"/>
    </source>
</evidence>
<reference evidence="3 4" key="1">
    <citation type="submission" date="2020-06" db="EMBL/GenBank/DDBJ databases">
        <title>Schlegella sp. ID0723 isolated from air conditioner.</title>
        <authorList>
            <person name="Kim D.Y."/>
            <person name="Kim D.-U."/>
        </authorList>
    </citation>
    <scope>NUCLEOTIDE SEQUENCE [LARGE SCALE GENOMIC DNA]</scope>
    <source>
        <strain evidence="3 4">ID0723</strain>
    </source>
</reference>
<feature type="domain" description="DUF4178" evidence="2">
    <location>
        <begin position="65"/>
        <end position="208"/>
    </location>
</feature>
<evidence type="ECO:0000259" key="2">
    <source>
        <dbReference type="Pfam" id="PF13785"/>
    </source>
</evidence>
<sequence length="563" mass="60889">MSTDASPQRAYRAACPNCGAPVEFRSAASAFAVCGYCGSHVLRDGDTLRKVGERAELFDDHSPLQVGAAGRFQGAPFTLVGRLQYRTLDGTWNEWHALFDAGADGTPKSGWLAEDNGRYVFGFEVPLEEAAPRPESLRPELALVVNRESWRVASVVVARVQGAEGELPEVPNLATAFVVADLRSPRDEVGTLAYADAAAPTWSVGRSVALGELALQGLAERAERTLAGRAIECPNCGAPLEIRLDTTRSIVCRQCRSVIDLSAGTGGDLAHYRQATGTREPQIPLGSIGTLALPIAGKPARPLPWQVVGYVERCEVAGSAGSADDDDDDGEGQSFWREYLLYHRNEGFAFLVDAEDGWSWTAPITGVPRRRGDRVELDGVLYRKLYDYVGQVTYVLGEFYWRVERDQRTDNTDYVGTGSALRKRLNREATVSNAARPAASPGGATLPAEDREVVWSAGETLPAAQIVTAFKLRAETLKALERDALPGAFRHSLLGKIVFWAIVVIVLLMLVRCATRDDCEPMRRSYGPESAQYRSCVANNRSGSGFRTGGGSFGGFSTGGGHK</sequence>
<accession>A0A7Y6NK44</accession>
<dbReference type="AlphaFoldDB" id="A0A7Y6NK44"/>
<proteinExistence type="predicted"/>
<keyword evidence="1" id="KW-1133">Transmembrane helix</keyword>
<evidence type="ECO:0000313" key="4">
    <source>
        <dbReference type="Proteomes" id="UP000529637"/>
    </source>
</evidence>
<keyword evidence="1" id="KW-0472">Membrane</keyword>
<evidence type="ECO:0000313" key="3">
    <source>
        <dbReference type="EMBL" id="NUZ04635.1"/>
    </source>
</evidence>
<feature type="transmembrane region" description="Helical" evidence="1">
    <location>
        <begin position="497"/>
        <end position="515"/>
    </location>
</feature>
<organism evidence="3 4">
    <name type="scientific">Piscinibacter koreensis</name>
    <dbReference type="NCBI Taxonomy" id="2742824"/>
    <lineage>
        <taxon>Bacteria</taxon>
        <taxon>Pseudomonadati</taxon>
        <taxon>Pseudomonadota</taxon>
        <taxon>Betaproteobacteria</taxon>
        <taxon>Burkholderiales</taxon>
        <taxon>Sphaerotilaceae</taxon>
        <taxon>Piscinibacter</taxon>
    </lineage>
</organism>
<dbReference type="Proteomes" id="UP000529637">
    <property type="component" value="Unassembled WGS sequence"/>
</dbReference>
<dbReference type="InterPro" id="IPR025235">
    <property type="entry name" value="DUF4178"/>
</dbReference>
<keyword evidence="1" id="KW-0812">Transmembrane</keyword>
<dbReference type="Pfam" id="PF13785">
    <property type="entry name" value="DUF4178"/>
    <property type="match status" value="2"/>
</dbReference>
<protein>
    <submittedName>
        <fullName evidence="3">DUF4178 domain-containing protein</fullName>
    </submittedName>
</protein>
<comment type="caution">
    <text evidence="3">The sequence shown here is derived from an EMBL/GenBank/DDBJ whole genome shotgun (WGS) entry which is preliminary data.</text>
</comment>